<protein>
    <submittedName>
        <fullName evidence="2">Uncharacterized protein</fullName>
    </submittedName>
</protein>
<reference evidence="3" key="1">
    <citation type="journal article" date="2019" name="Int. J. Syst. Evol. Microbiol.">
        <title>The Global Catalogue of Microorganisms (GCM) 10K type strain sequencing project: providing services to taxonomists for standard genome sequencing and annotation.</title>
        <authorList>
            <consortium name="The Broad Institute Genomics Platform"/>
            <consortium name="The Broad Institute Genome Sequencing Center for Infectious Disease"/>
            <person name="Wu L."/>
            <person name="Ma J."/>
        </authorList>
    </citation>
    <scope>NUCLEOTIDE SEQUENCE [LARGE SCALE GENOMIC DNA]</scope>
    <source>
        <strain evidence="3">JCM 13004</strain>
    </source>
</reference>
<proteinExistence type="predicted"/>
<sequence length="113" mass="11074">MSQEPTKAPNGTSCAARCAGGLGAAVRGWAAGAGGSAESAGLRSAVLTGTPLPETPAVVSSSSAAAPRVRRPIRMVSPRGLGPASGPGRAGPSRGRPPVDSKSTGRQKSRMSP</sequence>
<evidence type="ECO:0000256" key="1">
    <source>
        <dbReference type="SAM" id="MobiDB-lite"/>
    </source>
</evidence>
<gene>
    <name evidence="2" type="ORF">GCM10009665_32390</name>
</gene>
<feature type="compositionally biased region" description="Low complexity" evidence="1">
    <location>
        <begin position="56"/>
        <end position="67"/>
    </location>
</feature>
<evidence type="ECO:0000313" key="3">
    <source>
        <dbReference type="Proteomes" id="UP001500037"/>
    </source>
</evidence>
<accession>A0ABP4GUS7</accession>
<dbReference type="EMBL" id="BAAALF010000048">
    <property type="protein sequence ID" value="GAA1239342.1"/>
    <property type="molecule type" value="Genomic_DNA"/>
</dbReference>
<feature type="region of interest" description="Disordered" evidence="1">
    <location>
        <begin position="47"/>
        <end position="113"/>
    </location>
</feature>
<keyword evidence="3" id="KW-1185">Reference proteome</keyword>
<organism evidence="2 3">
    <name type="scientific">Kitasatospora nipponensis</name>
    <dbReference type="NCBI Taxonomy" id="258049"/>
    <lineage>
        <taxon>Bacteria</taxon>
        <taxon>Bacillati</taxon>
        <taxon>Actinomycetota</taxon>
        <taxon>Actinomycetes</taxon>
        <taxon>Kitasatosporales</taxon>
        <taxon>Streptomycetaceae</taxon>
        <taxon>Kitasatospora</taxon>
    </lineage>
</organism>
<name>A0ABP4GUS7_9ACTN</name>
<comment type="caution">
    <text evidence="2">The sequence shown here is derived from an EMBL/GenBank/DDBJ whole genome shotgun (WGS) entry which is preliminary data.</text>
</comment>
<evidence type="ECO:0000313" key="2">
    <source>
        <dbReference type="EMBL" id="GAA1239342.1"/>
    </source>
</evidence>
<dbReference type="Proteomes" id="UP001500037">
    <property type="component" value="Unassembled WGS sequence"/>
</dbReference>